<protein>
    <recommendedName>
        <fullName evidence="3">DUF956 family protein</fullName>
    </recommendedName>
</protein>
<name>A0ABP2IZ74_9ACTN</name>
<dbReference type="EMBL" id="AEDQ01000017">
    <property type="protein sequence ID" value="EFL44335.1"/>
    <property type="molecule type" value="Genomic_DNA"/>
</dbReference>
<sequence length="127" mass="14285">MVSSQNTRVELSIPATSMAGLAVYGTVLLGDRAFEFYNSKNPRDYIQIPWSEISYISASVLFGGKYISRFMIVTNHTGQFIFSTRNNKQVLRGIRDHIGEQRLRRSPSAWQVVCAGIRALISGITKR</sequence>
<gene>
    <name evidence="1" type="ORF">HMPREF9248_1017</name>
</gene>
<evidence type="ECO:0000313" key="2">
    <source>
        <dbReference type="Proteomes" id="UP000004431"/>
    </source>
</evidence>
<evidence type="ECO:0000313" key="1">
    <source>
        <dbReference type="EMBL" id="EFL44335.1"/>
    </source>
</evidence>
<dbReference type="Proteomes" id="UP000004431">
    <property type="component" value="Unassembled WGS sequence"/>
</dbReference>
<keyword evidence="2" id="KW-1185">Reference proteome</keyword>
<proteinExistence type="predicted"/>
<evidence type="ECO:0008006" key="3">
    <source>
        <dbReference type="Google" id="ProtNLM"/>
    </source>
</evidence>
<dbReference type="RefSeq" id="WP_006304047.1">
    <property type="nucleotide sequence ID" value="NZ_AEDQ01000017.1"/>
</dbReference>
<organism evidence="1 2">
    <name type="scientific">Fannyhessea vaginae PB189-T1-4</name>
    <dbReference type="NCBI Taxonomy" id="866774"/>
    <lineage>
        <taxon>Bacteria</taxon>
        <taxon>Bacillati</taxon>
        <taxon>Actinomycetota</taxon>
        <taxon>Coriobacteriia</taxon>
        <taxon>Coriobacteriales</taxon>
        <taxon>Atopobiaceae</taxon>
        <taxon>Fannyhessea</taxon>
    </lineage>
</organism>
<dbReference type="Pfam" id="PF06115">
    <property type="entry name" value="DUF956"/>
    <property type="match status" value="1"/>
</dbReference>
<comment type="caution">
    <text evidence="1">The sequence shown here is derived from an EMBL/GenBank/DDBJ whole genome shotgun (WGS) entry which is preliminary data.</text>
</comment>
<dbReference type="InterPro" id="IPR010360">
    <property type="entry name" value="DUF956"/>
</dbReference>
<accession>A0ABP2IZ74</accession>
<reference evidence="1 2" key="1">
    <citation type="submission" date="2010-08" db="EMBL/GenBank/DDBJ databases">
        <authorList>
            <person name="Durkin A.S."/>
            <person name="Madupu R."/>
            <person name="Torralba M."/>
            <person name="Gillis M."/>
            <person name="Methe B."/>
            <person name="Sutton G."/>
            <person name="Nelson K.E."/>
        </authorList>
    </citation>
    <scope>NUCLEOTIDE SEQUENCE [LARGE SCALE GENOMIC DNA]</scope>
    <source>
        <strain evidence="1 2">PB189-T1-4</strain>
    </source>
</reference>